<dbReference type="GeneID" id="28742215"/>
<dbReference type="Proteomes" id="UP000038010">
    <property type="component" value="Unassembled WGS sequence"/>
</dbReference>
<dbReference type="EMBL" id="LFJN01000007">
    <property type="protein sequence ID" value="KPI42516.1"/>
    <property type="molecule type" value="Genomic_DNA"/>
</dbReference>
<dbReference type="AlphaFoldDB" id="A0A0N1HX90"/>
<keyword evidence="3" id="KW-1185">Reference proteome</keyword>
<evidence type="ECO:0000313" key="3">
    <source>
        <dbReference type="Proteomes" id="UP000038010"/>
    </source>
</evidence>
<dbReference type="RefSeq" id="XP_018002479.1">
    <property type="nucleotide sequence ID" value="XM_018150335.1"/>
</dbReference>
<protein>
    <submittedName>
        <fullName evidence="2">Uncharacterized protein</fullName>
    </submittedName>
</protein>
<organism evidence="2 3">
    <name type="scientific">Cyphellophora attinorum</name>
    <dbReference type="NCBI Taxonomy" id="1664694"/>
    <lineage>
        <taxon>Eukaryota</taxon>
        <taxon>Fungi</taxon>
        <taxon>Dikarya</taxon>
        <taxon>Ascomycota</taxon>
        <taxon>Pezizomycotina</taxon>
        <taxon>Eurotiomycetes</taxon>
        <taxon>Chaetothyriomycetidae</taxon>
        <taxon>Chaetothyriales</taxon>
        <taxon>Cyphellophoraceae</taxon>
        <taxon>Cyphellophora</taxon>
    </lineage>
</organism>
<evidence type="ECO:0000256" key="1">
    <source>
        <dbReference type="SAM" id="MobiDB-lite"/>
    </source>
</evidence>
<sequence length="123" mass="13677">MPTRFDMTATPPPSKSSSRSRHMLQYGIKKRAKSPAHPSVSRSTTSSAAALDEYTRSMQHYLDHTDFKLEADHSSREGSPERVALTATQTMKILLAWRTASINSMSTTRTHHSITNTQTVGTE</sequence>
<reference evidence="2 3" key="1">
    <citation type="submission" date="2015-06" db="EMBL/GenBank/DDBJ databases">
        <title>Draft genome of the ant-associated black yeast Phialophora attae CBS 131958.</title>
        <authorList>
            <person name="Moreno L.F."/>
            <person name="Stielow B.J."/>
            <person name="de Hoog S."/>
            <person name="Vicente V.A."/>
            <person name="Weiss V.A."/>
            <person name="de Vries M."/>
            <person name="Cruz L.M."/>
            <person name="Souza E.M."/>
        </authorList>
    </citation>
    <scope>NUCLEOTIDE SEQUENCE [LARGE SCALE GENOMIC DNA]</scope>
    <source>
        <strain evidence="2 3">CBS 131958</strain>
    </source>
</reference>
<proteinExistence type="predicted"/>
<comment type="caution">
    <text evidence="2">The sequence shown here is derived from an EMBL/GenBank/DDBJ whole genome shotgun (WGS) entry which is preliminary data.</text>
</comment>
<feature type="compositionally biased region" description="Basic residues" evidence="1">
    <location>
        <begin position="18"/>
        <end position="34"/>
    </location>
</feature>
<evidence type="ECO:0000313" key="2">
    <source>
        <dbReference type="EMBL" id="KPI42516.1"/>
    </source>
</evidence>
<feature type="region of interest" description="Disordered" evidence="1">
    <location>
        <begin position="1"/>
        <end position="51"/>
    </location>
</feature>
<name>A0A0N1HX90_9EURO</name>
<gene>
    <name evidence="2" type="ORF">AB675_9770</name>
</gene>
<accession>A0A0N1HX90</accession>
<dbReference type="VEuPathDB" id="FungiDB:AB675_9770"/>